<proteinExistence type="predicted"/>
<dbReference type="Proteomes" id="UP000324222">
    <property type="component" value="Unassembled WGS sequence"/>
</dbReference>
<sequence length="122" mass="13726">MWPVPHQDHLQTGTHQDTPHLQIVSAKRETVTVHLHRMAGHLPRLIAQGMARETPHKHPTDTTARHADMLVKILSRVGARSPHVCKPRRPHISPLECRSGQTPVITCHENLVTLIIANKPML</sequence>
<evidence type="ECO:0000313" key="1">
    <source>
        <dbReference type="EMBL" id="MPC12084.1"/>
    </source>
</evidence>
<name>A0A5B7CTV8_PORTR</name>
<comment type="caution">
    <text evidence="1">The sequence shown here is derived from an EMBL/GenBank/DDBJ whole genome shotgun (WGS) entry which is preliminary data.</text>
</comment>
<dbReference type="AlphaFoldDB" id="A0A5B7CTV8"/>
<keyword evidence="2" id="KW-1185">Reference proteome</keyword>
<gene>
    <name evidence="1" type="ORF">E2C01_004762</name>
</gene>
<accession>A0A5B7CTV8</accession>
<organism evidence="1 2">
    <name type="scientific">Portunus trituberculatus</name>
    <name type="common">Swimming crab</name>
    <name type="synonym">Neptunus trituberculatus</name>
    <dbReference type="NCBI Taxonomy" id="210409"/>
    <lineage>
        <taxon>Eukaryota</taxon>
        <taxon>Metazoa</taxon>
        <taxon>Ecdysozoa</taxon>
        <taxon>Arthropoda</taxon>
        <taxon>Crustacea</taxon>
        <taxon>Multicrustacea</taxon>
        <taxon>Malacostraca</taxon>
        <taxon>Eumalacostraca</taxon>
        <taxon>Eucarida</taxon>
        <taxon>Decapoda</taxon>
        <taxon>Pleocyemata</taxon>
        <taxon>Brachyura</taxon>
        <taxon>Eubrachyura</taxon>
        <taxon>Portunoidea</taxon>
        <taxon>Portunidae</taxon>
        <taxon>Portuninae</taxon>
        <taxon>Portunus</taxon>
    </lineage>
</organism>
<reference evidence="1 2" key="1">
    <citation type="submission" date="2019-05" db="EMBL/GenBank/DDBJ databases">
        <title>Another draft genome of Portunus trituberculatus and its Hox gene families provides insights of decapod evolution.</title>
        <authorList>
            <person name="Jeong J.-H."/>
            <person name="Song I."/>
            <person name="Kim S."/>
            <person name="Choi T."/>
            <person name="Kim D."/>
            <person name="Ryu S."/>
            <person name="Kim W."/>
        </authorList>
    </citation>
    <scope>NUCLEOTIDE SEQUENCE [LARGE SCALE GENOMIC DNA]</scope>
    <source>
        <tissue evidence="1">Muscle</tissue>
    </source>
</reference>
<protein>
    <submittedName>
        <fullName evidence="1">Uncharacterized protein</fullName>
    </submittedName>
</protein>
<evidence type="ECO:0000313" key="2">
    <source>
        <dbReference type="Proteomes" id="UP000324222"/>
    </source>
</evidence>
<dbReference type="EMBL" id="VSRR010000197">
    <property type="protein sequence ID" value="MPC12084.1"/>
    <property type="molecule type" value="Genomic_DNA"/>
</dbReference>